<evidence type="ECO:0000313" key="2">
    <source>
        <dbReference type="EMBL" id="GAA4467231.1"/>
    </source>
</evidence>
<name>A0ABP8NJ33_9BACT</name>
<keyword evidence="3" id="KW-1185">Reference proteome</keyword>
<sequence>MELDDLKQAWNQANQQPLKTPDIMNLIHHKSKGPIASLKTAFRKQMLAVGALMAAVIATQAQNVSSVSSHLLFWTYMGFCLGLLIMLYLNYRLTHQMESMDTRVKDNLEQHVIMLEQRLKWQNIGARLVIVFFILLLEVIPYYQSMRMLDTWHGLSPVVRFSSYAAYLVFQYFLSRTVAKNKFGKHLDRLKHLLNELR</sequence>
<feature type="transmembrane region" description="Helical" evidence="1">
    <location>
        <begin position="124"/>
        <end position="143"/>
    </location>
</feature>
<evidence type="ECO:0000313" key="3">
    <source>
        <dbReference type="Proteomes" id="UP001501175"/>
    </source>
</evidence>
<proteinExistence type="predicted"/>
<protein>
    <submittedName>
        <fullName evidence="2">Uncharacterized protein</fullName>
    </submittedName>
</protein>
<dbReference type="RefSeq" id="WP_345248329.1">
    <property type="nucleotide sequence ID" value="NZ_BAABHD010000082.1"/>
</dbReference>
<evidence type="ECO:0000256" key="1">
    <source>
        <dbReference type="SAM" id="Phobius"/>
    </source>
</evidence>
<organism evidence="2 3">
    <name type="scientific">Nibrella saemangeumensis</name>
    <dbReference type="NCBI Taxonomy" id="1084526"/>
    <lineage>
        <taxon>Bacteria</taxon>
        <taxon>Pseudomonadati</taxon>
        <taxon>Bacteroidota</taxon>
        <taxon>Cytophagia</taxon>
        <taxon>Cytophagales</taxon>
        <taxon>Spirosomataceae</taxon>
        <taxon>Nibrella</taxon>
    </lineage>
</organism>
<feature type="transmembrane region" description="Helical" evidence="1">
    <location>
        <begin position="155"/>
        <end position="174"/>
    </location>
</feature>
<reference evidence="3" key="1">
    <citation type="journal article" date="2019" name="Int. J. Syst. Evol. Microbiol.">
        <title>The Global Catalogue of Microorganisms (GCM) 10K type strain sequencing project: providing services to taxonomists for standard genome sequencing and annotation.</title>
        <authorList>
            <consortium name="The Broad Institute Genomics Platform"/>
            <consortium name="The Broad Institute Genome Sequencing Center for Infectious Disease"/>
            <person name="Wu L."/>
            <person name="Ma J."/>
        </authorList>
    </citation>
    <scope>NUCLEOTIDE SEQUENCE [LARGE SCALE GENOMIC DNA]</scope>
    <source>
        <strain evidence="3">JCM 17927</strain>
    </source>
</reference>
<comment type="caution">
    <text evidence="2">The sequence shown here is derived from an EMBL/GenBank/DDBJ whole genome shotgun (WGS) entry which is preliminary data.</text>
</comment>
<accession>A0ABP8NJ33</accession>
<keyword evidence="1" id="KW-1133">Transmembrane helix</keyword>
<feature type="transmembrane region" description="Helical" evidence="1">
    <location>
        <begin position="71"/>
        <end position="91"/>
    </location>
</feature>
<gene>
    <name evidence="2" type="ORF">GCM10023189_50530</name>
</gene>
<keyword evidence="1" id="KW-0812">Transmembrane</keyword>
<dbReference type="Proteomes" id="UP001501175">
    <property type="component" value="Unassembled WGS sequence"/>
</dbReference>
<dbReference type="EMBL" id="BAABHD010000082">
    <property type="protein sequence ID" value="GAA4467231.1"/>
    <property type="molecule type" value="Genomic_DNA"/>
</dbReference>
<keyword evidence="1" id="KW-0472">Membrane</keyword>